<accession>A0ABD0AH38</accession>
<sequence>MTFLEQLKQNNEFPIIFIGSGITQRYSNDAFTWEELLVKIWTELESKESFYTEKYKLEKITEDEFECYTKLASEMEQQYNDQFYENKISLNGLSLKQANQNNISPFKYRIAQLFSNIETKEEERNELKKFCTMLKKAKMIVTTNYDDLIERQFNQNITVHIGNTGLFEPSINLNELFKIHGSISDPKSIVITSEDYNKLERTSAIVNAKILSQLTVSPIIFLGYSLKDRNIQSLLKDLSENMPFPLEAASKRIGVVRYEQNKQDIDEFLKETSFGVHYTEIYTDNYAKIYDAISEIDQGFTPAELARYEGAFRKIIEVKGRNGELNKVLTTFIDLNNLPDQLKNKNMVVAFGDKSYIYKYPEYSDYIKSYFLKKVNNLPLKIAISFIVKTPLSSALPIAKYIKQLKNSGEELDTKTKEKIAKRLKKFQNIGSLKLKISQKIMDELKEYDFSQYKNVLSDSDGIKSISKITYFSKNIEKYGQKVALDLIKYILENEQDDRISETAFRKLFMAYSLVFEINE</sequence>
<dbReference type="PIRSF" id="PIRSF014677">
    <property type="entry name" value="UCP014677"/>
    <property type="match status" value="1"/>
</dbReference>
<evidence type="ECO:0000313" key="2">
    <source>
        <dbReference type="Proteomes" id="UP001054884"/>
    </source>
</evidence>
<dbReference type="RefSeq" id="WP_236160427.1">
    <property type="nucleotide sequence ID" value="NZ_BNHQ01000073.1"/>
</dbReference>
<dbReference type="AlphaFoldDB" id="A0ABD0AH38"/>
<comment type="caution">
    <text evidence="1">The sequence shown here is derived from an EMBL/GenBank/DDBJ whole genome shotgun (WGS) entry which is preliminary data.</text>
</comment>
<organism evidence="1 2">
    <name type="scientific">Lactobacillus delbrueckii</name>
    <dbReference type="NCBI Taxonomy" id="1584"/>
    <lineage>
        <taxon>Bacteria</taxon>
        <taxon>Bacillati</taxon>
        <taxon>Bacillota</taxon>
        <taxon>Bacilli</taxon>
        <taxon>Lactobacillales</taxon>
        <taxon>Lactobacillaceae</taxon>
        <taxon>Lactobacillus</taxon>
    </lineage>
</organism>
<proteinExistence type="predicted"/>
<dbReference type="Pfam" id="PF13289">
    <property type="entry name" value="SIR2_2"/>
    <property type="match status" value="1"/>
</dbReference>
<dbReference type="InterPro" id="IPR011202">
    <property type="entry name" value="UCP014677"/>
</dbReference>
<dbReference type="Proteomes" id="UP001054884">
    <property type="component" value="Unassembled WGS sequence"/>
</dbReference>
<evidence type="ECO:0000313" key="1">
    <source>
        <dbReference type="EMBL" id="GHN34393.1"/>
    </source>
</evidence>
<gene>
    <name evidence="1" type="ORF">ME791_15450</name>
</gene>
<evidence type="ECO:0008006" key="3">
    <source>
        <dbReference type="Google" id="ProtNLM"/>
    </source>
</evidence>
<dbReference type="EMBL" id="BNHY01000042">
    <property type="protein sequence ID" value="GHN34393.1"/>
    <property type="molecule type" value="Genomic_DNA"/>
</dbReference>
<reference evidence="1 2" key="1">
    <citation type="journal article" date="2022" name="J. Dairy Sci.">
        <title>Genetic diversity of Lactobacillus delbrueckii isolated from raw milk in Hokkaido, Japan.</title>
        <authorList>
            <person name="Tsuchihashi H."/>
            <person name="Ichikawa A."/>
            <person name="Takeda M."/>
            <person name="Koizumi A."/>
            <person name="Mizoguchi C."/>
            <person name="Ishida T."/>
            <person name="Kimura K."/>
        </authorList>
    </citation>
    <scope>NUCLEOTIDE SEQUENCE [LARGE SCALE GENOMIC DNA]</scope>
    <source>
        <strain evidence="1 2">ME-791</strain>
    </source>
</reference>
<name>A0ABD0AH38_9LACO</name>
<protein>
    <recommendedName>
        <fullName evidence="3">SIR2-like domain-containing protein</fullName>
    </recommendedName>
</protein>